<evidence type="ECO:0000256" key="2">
    <source>
        <dbReference type="ARBA" id="ARBA00022859"/>
    </source>
</evidence>
<protein>
    <recommendedName>
        <fullName evidence="3">Ig-like domain-containing protein</fullName>
    </recommendedName>
</protein>
<dbReference type="PANTHER" id="PTHR23268:SF117">
    <property type="entry name" value="T CELL RECEPTOR BETA VARIABLE 29-1"/>
    <property type="match status" value="1"/>
</dbReference>
<keyword evidence="2" id="KW-0391">Immunity</keyword>
<keyword evidence="5" id="KW-1185">Reference proteome</keyword>
<evidence type="ECO:0000313" key="4">
    <source>
        <dbReference type="Ensembl" id="ENSAPOP00000014142.1"/>
    </source>
</evidence>
<dbReference type="SUPFAM" id="SSF48726">
    <property type="entry name" value="Immunoglobulin"/>
    <property type="match status" value="1"/>
</dbReference>
<dbReference type="Pfam" id="PF07686">
    <property type="entry name" value="V-set"/>
    <property type="match status" value="1"/>
</dbReference>
<dbReference type="InterPro" id="IPR007110">
    <property type="entry name" value="Ig-like_dom"/>
</dbReference>
<dbReference type="Gene3D" id="2.60.40.10">
    <property type="entry name" value="Immunoglobulins"/>
    <property type="match status" value="1"/>
</dbReference>
<dbReference type="GO" id="GO:0007166">
    <property type="term" value="P:cell surface receptor signaling pathway"/>
    <property type="evidence" value="ECO:0007669"/>
    <property type="project" value="TreeGrafter"/>
</dbReference>
<accession>A0A3Q1FE14</accession>
<name>A0A3Q1FE14_9TELE</name>
<dbReference type="GO" id="GO:0002376">
    <property type="term" value="P:immune system process"/>
    <property type="evidence" value="ECO:0007669"/>
    <property type="project" value="UniProtKB-KW"/>
</dbReference>
<sequence length="152" mass="17125">MKHRHAHGGKLLLFLYYKRGGNQPVALQRENSANLSLKEICVSESVLITQWPRYISSLPGSPAEIQCYQNDSDHSYTYWYRKQRGKALELMVVVVTGLSQFEDGFKSGFKAAATGKLLNLEISSVEEKDEAVYFCATSLHALVTHVSLWKKA</sequence>
<dbReference type="SMART" id="SM00409">
    <property type="entry name" value="IG"/>
    <property type="match status" value="1"/>
</dbReference>
<dbReference type="InterPro" id="IPR050413">
    <property type="entry name" value="TCR_beta_variable"/>
</dbReference>
<evidence type="ECO:0000313" key="5">
    <source>
        <dbReference type="Proteomes" id="UP000257200"/>
    </source>
</evidence>
<keyword evidence="1" id="KW-0732">Signal</keyword>
<evidence type="ECO:0000259" key="3">
    <source>
        <dbReference type="PROSITE" id="PS50835"/>
    </source>
</evidence>
<dbReference type="Ensembl" id="ENSAPOT00000022489.1">
    <property type="protein sequence ID" value="ENSAPOP00000014142.1"/>
    <property type="gene ID" value="ENSAPOG00000000729.1"/>
</dbReference>
<proteinExistence type="predicted"/>
<dbReference type="InterPro" id="IPR036179">
    <property type="entry name" value="Ig-like_dom_sf"/>
</dbReference>
<dbReference type="InterPro" id="IPR013783">
    <property type="entry name" value="Ig-like_fold"/>
</dbReference>
<reference evidence="4" key="1">
    <citation type="submission" date="2025-05" db="UniProtKB">
        <authorList>
            <consortium name="Ensembl"/>
        </authorList>
    </citation>
    <scope>IDENTIFICATION</scope>
</reference>
<organism evidence="4 5">
    <name type="scientific">Acanthochromis polyacanthus</name>
    <name type="common">spiny chromis</name>
    <dbReference type="NCBI Taxonomy" id="80966"/>
    <lineage>
        <taxon>Eukaryota</taxon>
        <taxon>Metazoa</taxon>
        <taxon>Chordata</taxon>
        <taxon>Craniata</taxon>
        <taxon>Vertebrata</taxon>
        <taxon>Euteleostomi</taxon>
        <taxon>Actinopterygii</taxon>
        <taxon>Neopterygii</taxon>
        <taxon>Teleostei</taxon>
        <taxon>Neoteleostei</taxon>
        <taxon>Acanthomorphata</taxon>
        <taxon>Ovalentaria</taxon>
        <taxon>Pomacentridae</taxon>
        <taxon>Acanthochromis</taxon>
    </lineage>
</organism>
<evidence type="ECO:0000256" key="1">
    <source>
        <dbReference type="ARBA" id="ARBA00022729"/>
    </source>
</evidence>
<dbReference type="GeneTree" id="ENSGT01030000235054"/>
<dbReference type="PROSITE" id="PS50835">
    <property type="entry name" value="IG_LIKE"/>
    <property type="match status" value="1"/>
</dbReference>
<dbReference type="AlphaFoldDB" id="A0A3Q1FE14"/>
<feature type="domain" description="Ig-like" evidence="3">
    <location>
        <begin position="44"/>
        <end position="147"/>
    </location>
</feature>
<dbReference type="Proteomes" id="UP000257200">
    <property type="component" value="Unplaced"/>
</dbReference>
<dbReference type="InterPro" id="IPR003599">
    <property type="entry name" value="Ig_sub"/>
</dbReference>
<dbReference type="Ensembl" id="ENSAPOT00000002508.1">
    <property type="protein sequence ID" value="ENSAPOP00000008870.1"/>
    <property type="gene ID" value="ENSAPOG00000011084.1"/>
</dbReference>
<dbReference type="GO" id="GO:0005886">
    <property type="term" value="C:plasma membrane"/>
    <property type="evidence" value="ECO:0007669"/>
    <property type="project" value="TreeGrafter"/>
</dbReference>
<dbReference type="PANTHER" id="PTHR23268">
    <property type="entry name" value="T-CELL RECEPTOR BETA CHAIN"/>
    <property type="match status" value="1"/>
</dbReference>
<dbReference type="InterPro" id="IPR013106">
    <property type="entry name" value="Ig_V-set"/>
</dbReference>
<dbReference type="SMART" id="SM00406">
    <property type="entry name" value="IGv"/>
    <property type="match status" value="1"/>
</dbReference>
<dbReference type="STRING" id="80966.ENSAPOP00000008870"/>